<feature type="domain" description="Phosphoribosyltransferase" evidence="1">
    <location>
        <begin position="9"/>
        <end position="191"/>
    </location>
</feature>
<gene>
    <name evidence="2" type="ORF">ENV62_00970</name>
</gene>
<keyword evidence="2" id="KW-0808">Transferase</keyword>
<evidence type="ECO:0000259" key="1">
    <source>
        <dbReference type="Pfam" id="PF00156"/>
    </source>
</evidence>
<dbReference type="EMBL" id="DTHB01000016">
    <property type="protein sequence ID" value="HGB13800.1"/>
    <property type="molecule type" value="Genomic_DNA"/>
</dbReference>
<proteinExistence type="predicted"/>
<dbReference type="SUPFAM" id="SSF53271">
    <property type="entry name" value="PRTase-like"/>
    <property type="match status" value="1"/>
</dbReference>
<reference evidence="2" key="1">
    <citation type="journal article" date="2020" name="mSystems">
        <title>Genome- and Community-Level Interaction Insights into Carbon Utilization and Element Cycling Functions of Hydrothermarchaeota in Hydrothermal Sediment.</title>
        <authorList>
            <person name="Zhou Z."/>
            <person name="Liu Y."/>
            <person name="Xu W."/>
            <person name="Pan J."/>
            <person name="Luo Z.H."/>
            <person name="Li M."/>
        </authorList>
    </citation>
    <scope>NUCLEOTIDE SEQUENCE [LARGE SCALE GENOMIC DNA]</scope>
    <source>
        <strain evidence="2">SpSt-776</strain>
    </source>
</reference>
<protein>
    <submittedName>
        <fullName evidence="2">Phosphoribosyltransferase</fullName>
    </submittedName>
</protein>
<dbReference type="Pfam" id="PF00156">
    <property type="entry name" value="Pribosyltran"/>
    <property type="match status" value="1"/>
</dbReference>
<dbReference type="InterPro" id="IPR000836">
    <property type="entry name" value="PRTase_dom"/>
</dbReference>
<comment type="caution">
    <text evidence="2">The sequence shown here is derived from an EMBL/GenBank/DDBJ whole genome shotgun (WGS) entry which is preliminary data.</text>
</comment>
<organism evidence="2">
    <name type="scientific">Desulfobacca acetoxidans</name>
    <dbReference type="NCBI Taxonomy" id="60893"/>
    <lineage>
        <taxon>Bacteria</taxon>
        <taxon>Pseudomonadati</taxon>
        <taxon>Thermodesulfobacteriota</taxon>
        <taxon>Desulfobaccia</taxon>
        <taxon>Desulfobaccales</taxon>
        <taxon>Desulfobaccaceae</taxon>
        <taxon>Desulfobacca</taxon>
    </lineage>
</organism>
<name>A0A7C3SHQ6_9BACT</name>
<dbReference type="CDD" id="cd06223">
    <property type="entry name" value="PRTases_typeI"/>
    <property type="match status" value="1"/>
</dbReference>
<dbReference type="GO" id="GO:0016757">
    <property type="term" value="F:glycosyltransferase activity"/>
    <property type="evidence" value="ECO:0007669"/>
    <property type="project" value="UniProtKB-KW"/>
</dbReference>
<evidence type="ECO:0000313" key="2">
    <source>
        <dbReference type="EMBL" id="HGB13800.1"/>
    </source>
</evidence>
<dbReference type="AlphaFoldDB" id="A0A7C3SHQ6"/>
<accession>A0A7C3SHQ6</accession>
<sequence length="208" mass="23294">MRFRDRVDAGKRLAALLAKYQGQNAVVYALPRGGVPVGKEIARKLHCPLDLVIIRKIGHPWNPEYALGAVAEDGLLVVNEEELAQVDRKWFEAEKARQMAEARRRRELYLQGKEPIPATGKIAILVDDGIATGSTMMVAVKKIKQEQPEKVVVAVAVSPKETAQRFAREVDEFMAVTIPEIFWGAIGYYYDDFSQISDEEVMALLKDP</sequence>
<dbReference type="Gene3D" id="3.40.50.2020">
    <property type="match status" value="1"/>
</dbReference>
<dbReference type="Gene3D" id="3.30.1310.20">
    <property type="entry name" value="PRTase-like"/>
    <property type="match status" value="1"/>
</dbReference>
<dbReference type="InterPro" id="IPR029057">
    <property type="entry name" value="PRTase-like"/>
</dbReference>
<keyword evidence="2" id="KW-0328">Glycosyltransferase</keyword>